<feature type="domain" description="UDENN" evidence="2">
    <location>
        <begin position="42"/>
        <end position="512"/>
    </location>
</feature>
<dbReference type="InterPro" id="IPR043153">
    <property type="entry name" value="DENN_C"/>
</dbReference>
<dbReference type="PROSITE" id="PS50211">
    <property type="entry name" value="DENN"/>
    <property type="match status" value="1"/>
</dbReference>
<dbReference type="EMBL" id="NNAY01000821">
    <property type="protein sequence ID" value="OXU26335.1"/>
    <property type="molecule type" value="Genomic_DNA"/>
</dbReference>
<dbReference type="GO" id="GO:0005085">
    <property type="term" value="F:guanyl-nucleotide exchange factor activity"/>
    <property type="evidence" value="ECO:0007669"/>
    <property type="project" value="InterPro"/>
</dbReference>
<keyword evidence="4" id="KW-1185">Reference proteome</keyword>
<dbReference type="PANTHER" id="PTHR13677:SF0">
    <property type="entry name" value="LD41638P"/>
    <property type="match status" value="1"/>
</dbReference>
<dbReference type="STRING" id="543379.A0A232F6R2"/>
<dbReference type="GO" id="GO:0055037">
    <property type="term" value="C:recycling endosome"/>
    <property type="evidence" value="ECO:0007669"/>
    <property type="project" value="TreeGrafter"/>
</dbReference>
<dbReference type="Gene3D" id="3.40.50.11500">
    <property type="match status" value="1"/>
</dbReference>
<gene>
    <name evidence="3" type="ORF">TSAR_003125</name>
</gene>
<dbReference type="PANTHER" id="PTHR13677">
    <property type="entry name" value="LD41638P"/>
    <property type="match status" value="1"/>
</dbReference>
<evidence type="ECO:0000256" key="1">
    <source>
        <dbReference type="ARBA" id="ARBA00007159"/>
    </source>
</evidence>
<evidence type="ECO:0000313" key="4">
    <source>
        <dbReference type="Proteomes" id="UP000215335"/>
    </source>
</evidence>
<dbReference type="Proteomes" id="UP000215335">
    <property type="component" value="Unassembled WGS sequence"/>
</dbReference>
<protein>
    <recommendedName>
        <fullName evidence="2">UDENN domain-containing protein</fullName>
    </recommendedName>
</protein>
<dbReference type="AlphaFoldDB" id="A0A232F6R2"/>
<dbReference type="InterPro" id="IPR024224">
    <property type="entry name" value="DENND6"/>
</dbReference>
<evidence type="ECO:0000313" key="3">
    <source>
        <dbReference type="EMBL" id="OXU26335.1"/>
    </source>
</evidence>
<evidence type="ECO:0000259" key="2">
    <source>
        <dbReference type="PROSITE" id="PS50211"/>
    </source>
</evidence>
<organism evidence="3 4">
    <name type="scientific">Trichomalopsis sarcophagae</name>
    <dbReference type="NCBI Taxonomy" id="543379"/>
    <lineage>
        <taxon>Eukaryota</taxon>
        <taxon>Metazoa</taxon>
        <taxon>Ecdysozoa</taxon>
        <taxon>Arthropoda</taxon>
        <taxon>Hexapoda</taxon>
        <taxon>Insecta</taxon>
        <taxon>Pterygota</taxon>
        <taxon>Neoptera</taxon>
        <taxon>Endopterygota</taxon>
        <taxon>Hymenoptera</taxon>
        <taxon>Apocrita</taxon>
        <taxon>Proctotrupomorpha</taxon>
        <taxon>Chalcidoidea</taxon>
        <taxon>Pteromalidae</taxon>
        <taxon>Pteromalinae</taxon>
        <taxon>Trichomalopsis</taxon>
    </lineage>
</organism>
<comment type="caution">
    <text evidence="3">The sequence shown here is derived from an EMBL/GenBank/DDBJ whole genome shotgun (WGS) entry which is preliminary data.</text>
</comment>
<reference evidence="3 4" key="1">
    <citation type="journal article" date="2017" name="Curr. Biol.">
        <title>The Evolution of Venom by Co-option of Single-Copy Genes.</title>
        <authorList>
            <person name="Martinson E.O."/>
            <person name="Mrinalini"/>
            <person name="Kelkar Y.D."/>
            <person name="Chang C.H."/>
            <person name="Werren J.H."/>
        </authorList>
    </citation>
    <scope>NUCLEOTIDE SEQUENCE [LARGE SCALE GENOMIC DNA]</scope>
    <source>
        <strain evidence="3 4">Alberta</strain>
        <tissue evidence="3">Whole body</tissue>
    </source>
</reference>
<proteinExistence type="inferred from homology"/>
<accession>A0A232F6R2</accession>
<name>A0A232F6R2_9HYME</name>
<sequence length="599" mass="68134">MSKPSSSKEQPEEKHDAALVAAKSNSLFRNAQLREAFDNWLHCICIVTFDLELGQVIEAIHPNDVEFSEQERSNICYLAFPDSNSGCMGDTQYHVRIRKSVNGKSSRETQALRDYDRKSPMFLQTDKDYYWGSVYFRQVKDKNLPRGYFQKSIVLVTRLPFVNLFSELCALIAPEFFDSGVMCMEKVIKEISKWPAPIPGQVLHLPLLGVLFQASLLRFPRIQFTYIPNHAFKTIVPNVAAMDCAPAKAAAARSLILASAYDGDMFKSLSSVLSHIHLLWELVLLSEPIVVMTSSPTTCSEIVHTLTAMIAPLKYCADHRPYFTIHDSEFKEYTMDSQSPPAVILGVTNPFFAKTLRHWPHIVRVAENGSVGDSPKYKSKRSEGLKVLDSKPGLYTQYKPFLQKDKAILKKLLRGVQTKRPGEAQTALLKRHLTELTESFMIPLERYIASLMPLQKTISPFKATPIPQLFNPDDFLATLNISGPQLTTGIKGDWVGLYRRFFRSPNFSGWFQTRYTELTNKLQAIQLEALSQADLTAWVRDKQEVEVVDMILRIRQKLEKSNLDDVPLGYSVQEMLRERINEITQTLPDDLRTILNKES</sequence>
<dbReference type="InterPro" id="IPR037516">
    <property type="entry name" value="Tripartite_DENN"/>
</dbReference>
<dbReference type="OrthoDB" id="10265409at2759"/>
<comment type="similarity">
    <text evidence="1">Belongs to the DENND6 family.</text>
</comment>